<dbReference type="Proteomes" id="UP000326865">
    <property type="component" value="Unassembled WGS sequence"/>
</dbReference>
<dbReference type="InterPro" id="IPR002387">
    <property type="entry name" value="Plastocyanin"/>
</dbReference>
<comment type="subcellular location">
    <subcellularLocation>
        <location evidence="1">Membrane</location>
    </subcellularLocation>
</comment>
<feature type="binding site" evidence="7">
    <location>
        <position position="94"/>
    </location>
    <ligand>
        <name>Cu cation</name>
        <dbReference type="ChEBI" id="CHEBI:23378"/>
    </ligand>
</feature>
<feature type="domain" description="Blue (type 1) copper" evidence="9">
    <location>
        <begin position="58"/>
        <end position="146"/>
    </location>
</feature>
<evidence type="ECO:0000256" key="8">
    <source>
        <dbReference type="SAM" id="Phobius"/>
    </source>
</evidence>
<dbReference type="GO" id="GO:0009055">
    <property type="term" value="F:electron transfer activity"/>
    <property type="evidence" value="ECO:0007669"/>
    <property type="project" value="InterPro"/>
</dbReference>
<dbReference type="EMBL" id="QMDY01000005">
    <property type="protein sequence ID" value="KAB7517306.1"/>
    <property type="molecule type" value="Genomic_DNA"/>
</dbReference>
<dbReference type="Gene3D" id="2.60.40.420">
    <property type="entry name" value="Cupredoxins - blue copper proteins"/>
    <property type="match status" value="1"/>
</dbReference>
<keyword evidence="3 7" id="KW-0479">Metal-binding</keyword>
<keyword evidence="6 8" id="KW-0472">Membrane</keyword>
<dbReference type="PANTHER" id="PTHR34192">
    <property type="entry name" value="PLASTOCYANIN MAJOR ISOFORM, CHLOROPLASTIC-RELATED"/>
    <property type="match status" value="1"/>
</dbReference>
<dbReference type="SUPFAM" id="SSF49503">
    <property type="entry name" value="Cupredoxins"/>
    <property type="match status" value="1"/>
</dbReference>
<keyword evidence="8" id="KW-1133">Transmembrane helix</keyword>
<gene>
    <name evidence="10" type="ORF">DM867_10090</name>
    <name evidence="12" type="ORF">DMP03_03650</name>
    <name evidence="11" type="ORF">DP108_09835</name>
</gene>
<comment type="cofactor">
    <cofactor evidence="7">
        <name>Cu(2+)</name>
        <dbReference type="ChEBI" id="CHEBI:29036"/>
    </cofactor>
    <text evidence="7">The crystal structure with reduced Cu(1+) has also been determined.</text>
</comment>
<protein>
    <submittedName>
        <fullName evidence="10">Halocyanin domain-containing protein</fullName>
    </submittedName>
</protein>
<keyword evidence="4" id="KW-0249">Electron transport</keyword>
<dbReference type="PRINTS" id="PR00157">
    <property type="entry name" value="PLASTOCYANIN"/>
</dbReference>
<evidence type="ECO:0000256" key="2">
    <source>
        <dbReference type="ARBA" id="ARBA00022448"/>
    </source>
</evidence>
<dbReference type="OrthoDB" id="11088at2157"/>
<feature type="transmembrane region" description="Helical" evidence="8">
    <location>
        <begin position="172"/>
        <end position="192"/>
    </location>
</feature>
<dbReference type="InterPro" id="IPR000923">
    <property type="entry name" value="BlueCu_1"/>
</dbReference>
<evidence type="ECO:0000313" key="12">
    <source>
        <dbReference type="EMBL" id="KAB7518461.1"/>
    </source>
</evidence>
<accession>A0A5N5UIX9</accession>
<organism evidence="10 15">
    <name type="scientific">Halosegnis rubeus</name>
    <dbReference type="NCBI Taxonomy" id="2212850"/>
    <lineage>
        <taxon>Archaea</taxon>
        <taxon>Methanobacteriati</taxon>
        <taxon>Methanobacteriota</taxon>
        <taxon>Stenosarchaea group</taxon>
        <taxon>Halobacteria</taxon>
        <taxon>Halobacteriales</taxon>
        <taxon>Natronomonadaceae</taxon>
        <taxon>Halosegnis</taxon>
    </lineage>
</organism>
<keyword evidence="15" id="KW-1185">Reference proteome</keyword>
<evidence type="ECO:0000313" key="15">
    <source>
        <dbReference type="Proteomes" id="UP000326865"/>
    </source>
</evidence>
<evidence type="ECO:0000256" key="6">
    <source>
        <dbReference type="ARBA" id="ARBA00023136"/>
    </source>
</evidence>
<accession>A0A5N5UF22</accession>
<dbReference type="EMBL" id="QJOW01000001">
    <property type="protein sequence ID" value="KAB7518461.1"/>
    <property type="molecule type" value="Genomic_DNA"/>
</dbReference>
<dbReference type="PROSITE" id="PS51318">
    <property type="entry name" value="TAT"/>
    <property type="match status" value="1"/>
</dbReference>
<evidence type="ECO:0000256" key="1">
    <source>
        <dbReference type="ARBA" id="ARBA00004370"/>
    </source>
</evidence>
<dbReference type="InterPro" id="IPR017533">
    <property type="entry name" value="Halocyanin"/>
</dbReference>
<dbReference type="Proteomes" id="UP000326302">
    <property type="component" value="Unassembled WGS sequence"/>
</dbReference>
<evidence type="ECO:0000256" key="3">
    <source>
        <dbReference type="ARBA" id="ARBA00022723"/>
    </source>
</evidence>
<comment type="caution">
    <text evidence="10">The sequence shown here is derived from an EMBL/GenBank/DDBJ whole genome shotgun (WGS) entry which is preliminary data.</text>
</comment>
<feature type="binding site" evidence="7">
    <location>
        <position position="140"/>
    </location>
    <ligand>
        <name>Cu cation</name>
        <dbReference type="ChEBI" id="CHEBI:23378"/>
    </ligand>
</feature>
<evidence type="ECO:0000313" key="14">
    <source>
        <dbReference type="Proteomes" id="UP000326302"/>
    </source>
</evidence>
<dbReference type="PANTHER" id="PTHR34192:SF10">
    <property type="entry name" value="PLASTOCYANIN MAJOR ISOFORM, CHLOROPLASTIC-RELATED"/>
    <property type="match status" value="1"/>
</dbReference>
<dbReference type="InterPro" id="IPR008972">
    <property type="entry name" value="Cupredoxin"/>
</dbReference>
<dbReference type="RefSeq" id="WP_152119349.1">
    <property type="nucleotide sequence ID" value="NZ_QJOW01000001.1"/>
</dbReference>
<keyword evidence="2" id="KW-0813">Transport</keyword>
<evidence type="ECO:0000256" key="4">
    <source>
        <dbReference type="ARBA" id="ARBA00022982"/>
    </source>
</evidence>
<evidence type="ECO:0000313" key="10">
    <source>
        <dbReference type="EMBL" id="KAB7513323.1"/>
    </source>
</evidence>
<dbReference type="Proteomes" id="UP000326207">
    <property type="component" value="Unassembled WGS sequence"/>
</dbReference>
<evidence type="ECO:0000256" key="7">
    <source>
        <dbReference type="PIRSR" id="PIRSR602387-1"/>
    </source>
</evidence>
<evidence type="ECO:0000313" key="11">
    <source>
        <dbReference type="EMBL" id="KAB7517306.1"/>
    </source>
</evidence>
<dbReference type="Pfam" id="PF00127">
    <property type="entry name" value="Copper-bind"/>
    <property type="match status" value="1"/>
</dbReference>
<keyword evidence="5 7" id="KW-0186">Copper</keyword>
<sequence>MNRRQFLRTAGGATAAAGAVAASGTAAAQSQQPDFGGWLGGVDGGYTDARGESEVTVEVGASGNGGSLAFSPAGLWVDPGTTVIFEWTGEGGNHNVVAQEGPAALDSGETVGEAGYTYEYTFEEGGITNYACAPHQSLGMVGAVAVGGDVPTVSTGGGGEADPEHMGVAIQAHYVGIATILAILVSIMFTFFQLKYGESPNASGGT</sequence>
<dbReference type="AlphaFoldDB" id="A0A5N5U434"/>
<dbReference type="NCBIfam" id="TIGR03102">
    <property type="entry name" value="halo_cynanin"/>
    <property type="match status" value="1"/>
</dbReference>
<dbReference type="InterPro" id="IPR006311">
    <property type="entry name" value="TAT_signal"/>
</dbReference>
<accession>A0A5N5U434</accession>
<dbReference type="EMBL" id="QKKZ01000004">
    <property type="protein sequence ID" value="KAB7513323.1"/>
    <property type="molecule type" value="Genomic_DNA"/>
</dbReference>
<proteinExistence type="predicted"/>
<name>A0A5N5U434_9EURY</name>
<keyword evidence="8" id="KW-0812">Transmembrane</keyword>
<feature type="binding site" evidence="7">
    <location>
        <position position="135"/>
    </location>
    <ligand>
        <name>Cu cation</name>
        <dbReference type="ChEBI" id="CHEBI:23378"/>
    </ligand>
</feature>
<evidence type="ECO:0000313" key="13">
    <source>
        <dbReference type="Proteomes" id="UP000326207"/>
    </source>
</evidence>
<reference evidence="13 14" key="1">
    <citation type="submission" date="2019-10" db="EMBL/GenBank/DDBJ databases">
        <title>Unraveling microbial dark matter from salterns through culturing: the case of the genus Halosegnis.</title>
        <authorList>
            <person name="Duran-Viseras A."/>
            <person name="Andrei A.-S."/>
            <person name="Vera-Gargallo B."/>
            <person name="Ghai R."/>
            <person name="Sanchez-Porro C."/>
            <person name="Ventosa A."/>
        </authorList>
    </citation>
    <scope>NUCLEOTIDE SEQUENCE [LARGE SCALE GENOMIC DNA]</scope>
    <source>
        <strain evidence="12 14">F17-44</strain>
        <strain evidence="10 15">F18-79</strain>
        <strain evidence="11 13">F19-13</strain>
    </source>
</reference>
<evidence type="ECO:0000259" key="9">
    <source>
        <dbReference type="Pfam" id="PF00127"/>
    </source>
</evidence>
<dbReference type="GO" id="GO:0016020">
    <property type="term" value="C:membrane"/>
    <property type="evidence" value="ECO:0007669"/>
    <property type="project" value="UniProtKB-SubCell"/>
</dbReference>
<dbReference type="CDD" id="cd04220">
    <property type="entry name" value="Halocyanin"/>
    <property type="match status" value="1"/>
</dbReference>
<dbReference type="GO" id="GO:0005507">
    <property type="term" value="F:copper ion binding"/>
    <property type="evidence" value="ECO:0007669"/>
    <property type="project" value="InterPro"/>
</dbReference>
<evidence type="ECO:0000256" key="5">
    <source>
        <dbReference type="ARBA" id="ARBA00023008"/>
    </source>
</evidence>
<feature type="binding site" evidence="7">
    <location>
        <position position="132"/>
    </location>
    <ligand>
        <name>Cu cation</name>
        <dbReference type="ChEBI" id="CHEBI:23378"/>
    </ligand>
</feature>